<evidence type="ECO:0000313" key="1">
    <source>
        <dbReference type="EMBL" id="OLP61698.1"/>
    </source>
</evidence>
<reference evidence="1 2" key="1">
    <citation type="submission" date="2016-09" db="EMBL/GenBank/DDBJ databases">
        <title>Rhizobium sp. nov., a novel species isolated from the rice rhizosphere.</title>
        <authorList>
            <person name="Zhao J."/>
            <person name="Zhang X."/>
        </authorList>
    </citation>
    <scope>NUCLEOTIDE SEQUENCE [LARGE SCALE GENOMIC DNA]</scope>
    <source>
        <strain evidence="1 2">1.7048</strain>
    </source>
</reference>
<keyword evidence="2" id="KW-1185">Reference proteome</keyword>
<name>A0A1Q9B167_9HYPH</name>
<organism evidence="1 2">
    <name type="scientific">Xaviernesmea oryzae</name>
    <dbReference type="NCBI Taxonomy" id="464029"/>
    <lineage>
        <taxon>Bacteria</taxon>
        <taxon>Pseudomonadati</taxon>
        <taxon>Pseudomonadota</taxon>
        <taxon>Alphaproteobacteria</taxon>
        <taxon>Hyphomicrobiales</taxon>
        <taxon>Rhizobiaceae</taxon>
        <taxon>Rhizobium/Agrobacterium group</taxon>
        <taxon>Xaviernesmea</taxon>
    </lineage>
</organism>
<dbReference type="RefSeq" id="WP_075626361.1">
    <property type="nucleotide sequence ID" value="NZ_FOAM01000005.1"/>
</dbReference>
<dbReference type="AlphaFoldDB" id="A0A1Q9B167"/>
<dbReference type="OrthoDB" id="8296990at2"/>
<sequence>MHQEPIDSFADALEPMTEDEVFSLLSRLERDSEKAEGEERDEVMARITLVTEEIERRYPGQVLAPYRAWKSRDPLA</sequence>
<gene>
    <name evidence="1" type="ORF">BJF93_08850</name>
</gene>
<dbReference type="EMBL" id="MKIP01000031">
    <property type="protein sequence ID" value="OLP61698.1"/>
    <property type="molecule type" value="Genomic_DNA"/>
</dbReference>
<accession>A0A1Q9B167</accession>
<comment type="caution">
    <text evidence="1">The sequence shown here is derived from an EMBL/GenBank/DDBJ whole genome shotgun (WGS) entry which is preliminary data.</text>
</comment>
<evidence type="ECO:0000313" key="2">
    <source>
        <dbReference type="Proteomes" id="UP000186364"/>
    </source>
</evidence>
<proteinExistence type="predicted"/>
<protein>
    <submittedName>
        <fullName evidence="1">Uncharacterized protein</fullName>
    </submittedName>
</protein>
<dbReference type="Proteomes" id="UP000186364">
    <property type="component" value="Unassembled WGS sequence"/>
</dbReference>